<protein>
    <submittedName>
        <fullName evidence="2">Uncharacterized protein</fullName>
    </submittedName>
</protein>
<accession>A0A1A7NSY3</accession>
<proteinExistence type="predicted"/>
<evidence type="ECO:0000256" key="1">
    <source>
        <dbReference type="SAM" id="MobiDB-lite"/>
    </source>
</evidence>
<name>A0A1A7NSY3_9PAST</name>
<evidence type="ECO:0000313" key="3">
    <source>
        <dbReference type="Proteomes" id="UP000243558"/>
    </source>
</evidence>
<keyword evidence="3" id="KW-1185">Reference proteome</keyword>
<dbReference type="AlphaFoldDB" id="A0A1A7NSY3"/>
<gene>
    <name evidence="2" type="ORF">QV01_03050</name>
</gene>
<dbReference type="Proteomes" id="UP000243558">
    <property type="component" value="Unassembled WGS sequence"/>
</dbReference>
<evidence type="ECO:0000313" key="2">
    <source>
        <dbReference type="EMBL" id="OBW93332.1"/>
    </source>
</evidence>
<dbReference type="EMBL" id="JTJM01000010">
    <property type="protein sequence ID" value="OBW93332.1"/>
    <property type="molecule type" value="Genomic_DNA"/>
</dbReference>
<reference evidence="2 3" key="1">
    <citation type="submission" date="2014-11" db="EMBL/GenBank/DDBJ databases">
        <title>Pan-genome of Gallibacterium spp.</title>
        <authorList>
            <person name="Kudirkiene E."/>
            <person name="Bojesen A.M."/>
        </authorList>
    </citation>
    <scope>NUCLEOTIDE SEQUENCE [LARGE SCALE GENOMIC DNA]</scope>
    <source>
        <strain evidence="2 3">F151</strain>
    </source>
</reference>
<comment type="caution">
    <text evidence="2">The sequence shown here is derived from an EMBL/GenBank/DDBJ whole genome shotgun (WGS) entry which is preliminary data.</text>
</comment>
<feature type="region of interest" description="Disordered" evidence="1">
    <location>
        <begin position="86"/>
        <end position="107"/>
    </location>
</feature>
<sequence>MNTYDPIETHEYTYLENSLLKQSPRKLVAQVMRMYPNQWISTRDVVKKVFELEKLEFDEILYQPIRNSVSGVLRRQQERGILKSRRSEFDPEARGNNQSEWYFPMME</sequence>
<dbReference type="PATRIC" id="fig|505345.7.peg.609"/>
<organism evidence="2 3">
    <name type="scientific">Gallibacterium genomosp. 3</name>
    <dbReference type="NCBI Taxonomy" id="505345"/>
    <lineage>
        <taxon>Bacteria</taxon>
        <taxon>Pseudomonadati</taxon>
        <taxon>Pseudomonadota</taxon>
        <taxon>Gammaproteobacteria</taxon>
        <taxon>Pasteurellales</taxon>
        <taxon>Pasteurellaceae</taxon>
        <taxon>Gallibacterium</taxon>
    </lineage>
</organism>